<keyword evidence="2" id="KW-1185">Reference proteome</keyword>
<name>A0A9J6RLP0_9GAMM</name>
<reference evidence="1 2" key="1">
    <citation type="submission" date="2022-12" db="EMBL/GenBank/DDBJ databases">
        <title>Dasania phycosphaerae sp. nov., isolated from particulate material of the south coast of Korea.</title>
        <authorList>
            <person name="Jiang Y."/>
        </authorList>
    </citation>
    <scope>NUCLEOTIDE SEQUENCE [LARGE SCALE GENOMIC DNA]</scope>
    <source>
        <strain evidence="1 2">GY-19</strain>
    </source>
</reference>
<proteinExistence type="predicted"/>
<dbReference type="RefSeq" id="WP_258331271.1">
    <property type="nucleotide sequence ID" value="NZ_JAPTGG010000005.1"/>
</dbReference>
<dbReference type="Proteomes" id="UP001069090">
    <property type="component" value="Unassembled WGS sequence"/>
</dbReference>
<dbReference type="AlphaFoldDB" id="A0A9J6RLP0"/>
<organism evidence="1 2">
    <name type="scientific">Dasania phycosphaerae</name>
    <dbReference type="NCBI Taxonomy" id="2950436"/>
    <lineage>
        <taxon>Bacteria</taxon>
        <taxon>Pseudomonadati</taxon>
        <taxon>Pseudomonadota</taxon>
        <taxon>Gammaproteobacteria</taxon>
        <taxon>Cellvibrionales</taxon>
        <taxon>Spongiibacteraceae</taxon>
        <taxon>Dasania</taxon>
    </lineage>
</organism>
<dbReference type="EMBL" id="JAPTGG010000005">
    <property type="protein sequence ID" value="MCZ0865120.1"/>
    <property type="molecule type" value="Genomic_DNA"/>
</dbReference>
<gene>
    <name evidence="1" type="ORF">O0V09_07915</name>
</gene>
<protein>
    <submittedName>
        <fullName evidence="1">Uncharacterized protein</fullName>
    </submittedName>
</protein>
<comment type="caution">
    <text evidence="1">The sequence shown here is derived from an EMBL/GenBank/DDBJ whole genome shotgun (WGS) entry which is preliminary data.</text>
</comment>
<accession>A0A9J6RLP0</accession>
<sequence length="98" mass="10924">MNINAAKNLLNEVNAMILLPDDPLEGDFIALDWDGQNPTDFKQGISWYCSQVIDVDGNKYKVSYDDGARWYEFKEFGTPKASDKGAYNIYPALAPLGA</sequence>
<evidence type="ECO:0000313" key="2">
    <source>
        <dbReference type="Proteomes" id="UP001069090"/>
    </source>
</evidence>
<evidence type="ECO:0000313" key="1">
    <source>
        <dbReference type="EMBL" id="MCZ0865120.1"/>
    </source>
</evidence>